<gene>
    <name evidence="2" type="ORF">AN217_06335</name>
</gene>
<name>A0A1E7K0V0_9ACTN</name>
<accession>A0A1E7K0V0</accession>
<dbReference type="PATRIC" id="fig|943816.4.peg.629"/>
<dbReference type="AlphaFoldDB" id="A0A1E7K0V0"/>
<feature type="region of interest" description="Disordered" evidence="1">
    <location>
        <begin position="22"/>
        <end position="56"/>
    </location>
</feature>
<sequence length="191" mass="20161">MRVRHTLAACAAAVALTVASGCGSDQEGRSSADGDGLSAGSGGRLMDGGTEGRPSAATMADVEAFVSRYTTCTDLHMQDEDYEDAVLPNPEEAGTAWGIEERAVCFNLKRNSVRLMTITDMKSFQTRAKEHGGGYLLGEDFAVASGTSATRNDLKDSGLLDLHCDPDTPIPSGYRKEKALVDGCTLTDFVS</sequence>
<evidence type="ECO:0000256" key="1">
    <source>
        <dbReference type="SAM" id="MobiDB-lite"/>
    </source>
</evidence>
<reference evidence="2 3" key="1">
    <citation type="journal article" date="2016" name="Front. Microbiol.">
        <title>Comparative Genomics Analysis of Streptomyces Species Reveals Their Adaptation to the Marine Environment and Their Diversity at the Genomic Level.</title>
        <authorList>
            <person name="Tian X."/>
            <person name="Zhang Z."/>
            <person name="Yang T."/>
            <person name="Chen M."/>
            <person name="Li J."/>
            <person name="Chen F."/>
            <person name="Yang J."/>
            <person name="Li W."/>
            <person name="Zhang B."/>
            <person name="Zhang Z."/>
            <person name="Wu J."/>
            <person name="Zhang C."/>
            <person name="Long L."/>
            <person name="Xiao J."/>
        </authorList>
    </citation>
    <scope>NUCLEOTIDE SEQUENCE [LARGE SCALE GENOMIC DNA]</scope>
    <source>
        <strain evidence="2 3">SCSIO M10379</strain>
    </source>
</reference>
<organism evidence="2 3">
    <name type="scientific">Streptomyces qinglanensis</name>
    <dbReference type="NCBI Taxonomy" id="943816"/>
    <lineage>
        <taxon>Bacteria</taxon>
        <taxon>Bacillati</taxon>
        <taxon>Actinomycetota</taxon>
        <taxon>Actinomycetes</taxon>
        <taxon>Kitasatosporales</taxon>
        <taxon>Streptomycetaceae</taxon>
        <taxon>Streptomyces</taxon>
    </lineage>
</organism>
<dbReference type="Proteomes" id="UP000175829">
    <property type="component" value="Unassembled WGS sequence"/>
</dbReference>
<proteinExistence type="predicted"/>
<evidence type="ECO:0000313" key="2">
    <source>
        <dbReference type="EMBL" id="OEU97549.1"/>
    </source>
</evidence>
<dbReference type="RefSeq" id="WP_069991078.1">
    <property type="nucleotide sequence ID" value="NZ_LJGV01000022.1"/>
</dbReference>
<protein>
    <recommendedName>
        <fullName evidence="4">Lipoprotein</fullName>
    </recommendedName>
</protein>
<evidence type="ECO:0008006" key="4">
    <source>
        <dbReference type="Google" id="ProtNLM"/>
    </source>
</evidence>
<comment type="caution">
    <text evidence="2">The sequence shown here is derived from an EMBL/GenBank/DDBJ whole genome shotgun (WGS) entry which is preliminary data.</text>
</comment>
<feature type="compositionally biased region" description="Gly residues" evidence="1">
    <location>
        <begin position="37"/>
        <end position="51"/>
    </location>
</feature>
<dbReference type="PROSITE" id="PS51257">
    <property type="entry name" value="PROKAR_LIPOPROTEIN"/>
    <property type="match status" value="1"/>
</dbReference>
<dbReference type="EMBL" id="LJGV01000022">
    <property type="protein sequence ID" value="OEU97549.1"/>
    <property type="molecule type" value="Genomic_DNA"/>
</dbReference>
<evidence type="ECO:0000313" key="3">
    <source>
        <dbReference type="Proteomes" id="UP000175829"/>
    </source>
</evidence>